<name>A0A1J8Q3X8_9AGAM</name>
<dbReference type="Proteomes" id="UP000183567">
    <property type="component" value="Unassembled WGS sequence"/>
</dbReference>
<accession>A0A1J8Q3X8</accession>
<dbReference type="OrthoDB" id="2985014at2759"/>
<dbReference type="STRING" id="180088.A0A1J8Q3X8"/>
<dbReference type="EMBL" id="LVVM01003541">
    <property type="protein sequence ID" value="OJA14667.1"/>
    <property type="molecule type" value="Genomic_DNA"/>
</dbReference>
<comment type="caution">
    <text evidence="1">The sequence shown here is derived from an EMBL/GenBank/DDBJ whole genome shotgun (WGS) entry which is preliminary data.</text>
</comment>
<evidence type="ECO:0000313" key="1">
    <source>
        <dbReference type="EMBL" id="OJA14667.1"/>
    </source>
</evidence>
<organism evidence="1 2">
    <name type="scientific">Rhizopogon vesiculosus</name>
    <dbReference type="NCBI Taxonomy" id="180088"/>
    <lineage>
        <taxon>Eukaryota</taxon>
        <taxon>Fungi</taxon>
        <taxon>Dikarya</taxon>
        <taxon>Basidiomycota</taxon>
        <taxon>Agaricomycotina</taxon>
        <taxon>Agaricomycetes</taxon>
        <taxon>Agaricomycetidae</taxon>
        <taxon>Boletales</taxon>
        <taxon>Suillineae</taxon>
        <taxon>Rhizopogonaceae</taxon>
        <taxon>Rhizopogon</taxon>
    </lineage>
</organism>
<evidence type="ECO:0000313" key="2">
    <source>
        <dbReference type="Proteomes" id="UP000183567"/>
    </source>
</evidence>
<keyword evidence="2" id="KW-1185">Reference proteome</keyword>
<sequence>MFVGFSNCSPWQMDEMSAILATTHNTVTGADRTPSLGMSDYQPLLDASNYNPHYDTSSDNSDGPTLPYIHEENRPVVEKRLLRKLDLRVAFLVLIYIINCVSWCT</sequence>
<gene>
    <name evidence="1" type="ORF">AZE42_02415</name>
</gene>
<proteinExistence type="predicted"/>
<dbReference type="AlphaFoldDB" id="A0A1J8Q3X8"/>
<protein>
    <submittedName>
        <fullName evidence="1">Uncharacterized protein</fullName>
    </submittedName>
</protein>
<reference evidence="1 2" key="1">
    <citation type="submission" date="2016-03" db="EMBL/GenBank/DDBJ databases">
        <title>Comparative genomics of the ectomycorrhizal sister species Rhizopogon vinicolor and Rhizopogon vesiculosus (Basidiomycota: Boletales) reveals a divergence of the mating type B locus.</title>
        <authorList>
            <person name="Mujic A.B."/>
            <person name="Kuo A."/>
            <person name="Tritt A."/>
            <person name="Lipzen A."/>
            <person name="Chen C."/>
            <person name="Johnson J."/>
            <person name="Sharma A."/>
            <person name="Barry K."/>
            <person name="Grigoriev I.V."/>
            <person name="Spatafora J.W."/>
        </authorList>
    </citation>
    <scope>NUCLEOTIDE SEQUENCE [LARGE SCALE GENOMIC DNA]</scope>
    <source>
        <strain evidence="1 2">AM-OR11-056</strain>
    </source>
</reference>